<evidence type="ECO:0000313" key="2">
    <source>
        <dbReference type="EMBL" id="CAG8523191.1"/>
    </source>
</evidence>
<sequence>MTDVSVQKVKNEPKPASIKASSSDTSLESADVGDENNDSANEFTHTVPLLSEGLLAQVQPVLAQIEEQLREFEEKQRLLLEDITSTHARSNNQPNYDYISHTFSKLPEYQQKLQTIKQTMVTMIARSKILKSRTAHLKTLKQQRLAQVAVFQRRERRIDQTVLAAKVAAPEVQDELCFFPSLSEMTETAEEKRPSRKRKNQTEEVLPKRQPKRAAKTKIETARAETSTSKTKQKKTENKKSKSAATKIPTAKSFLASARELKVEISRAQLEDGKVDTKTDNTEPAKPLGNAETTQTTKSNDEINDKKGDADDDKKAETNNAENGITTLFLLTAKPQKFKTGSYGWNANQAKANVTVVIDGKPVELSATINLNITVHSSKQ</sequence>
<gene>
    <name evidence="2" type="ORF">PBRASI_LOCUS3735</name>
</gene>
<feature type="region of interest" description="Disordered" evidence="1">
    <location>
        <begin position="185"/>
        <end position="246"/>
    </location>
</feature>
<comment type="caution">
    <text evidence="2">The sequence shown here is derived from an EMBL/GenBank/DDBJ whole genome shotgun (WGS) entry which is preliminary data.</text>
</comment>
<dbReference type="OrthoDB" id="19659at2759"/>
<name>A0A9N9AA81_9GLOM</name>
<accession>A0A9N9AA81</accession>
<dbReference type="InterPro" id="IPR028119">
    <property type="entry name" value="Snapin/Pallidin/Snn1"/>
</dbReference>
<feature type="compositionally biased region" description="Basic and acidic residues" evidence="1">
    <location>
        <begin position="272"/>
        <end position="283"/>
    </location>
</feature>
<organism evidence="2 3">
    <name type="scientific">Paraglomus brasilianum</name>
    <dbReference type="NCBI Taxonomy" id="144538"/>
    <lineage>
        <taxon>Eukaryota</taxon>
        <taxon>Fungi</taxon>
        <taxon>Fungi incertae sedis</taxon>
        <taxon>Mucoromycota</taxon>
        <taxon>Glomeromycotina</taxon>
        <taxon>Glomeromycetes</taxon>
        <taxon>Paraglomerales</taxon>
        <taxon>Paraglomeraceae</taxon>
        <taxon>Paraglomus</taxon>
    </lineage>
</organism>
<keyword evidence="3" id="KW-1185">Reference proteome</keyword>
<dbReference type="EMBL" id="CAJVPI010000349">
    <property type="protein sequence ID" value="CAG8523191.1"/>
    <property type="molecule type" value="Genomic_DNA"/>
</dbReference>
<dbReference type="Pfam" id="PF14712">
    <property type="entry name" value="Snapin_Pallidin"/>
    <property type="match status" value="1"/>
</dbReference>
<dbReference type="Proteomes" id="UP000789739">
    <property type="component" value="Unassembled WGS sequence"/>
</dbReference>
<protein>
    <submittedName>
        <fullName evidence="2">1436_t:CDS:1</fullName>
    </submittedName>
</protein>
<feature type="region of interest" description="Disordered" evidence="1">
    <location>
        <begin position="272"/>
        <end position="319"/>
    </location>
</feature>
<evidence type="ECO:0000313" key="3">
    <source>
        <dbReference type="Proteomes" id="UP000789739"/>
    </source>
</evidence>
<dbReference type="AlphaFoldDB" id="A0A9N9AA81"/>
<feature type="region of interest" description="Disordered" evidence="1">
    <location>
        <begin position="1"/>
        <end position="41"/>
    </location>
</feature>
<feature type="compositionally biased region" description="Basic and acidic residues" evidence="1">
    <location>
        <begin position="299"/>
        <end position="317"/>
    </location>
</feature>
<dbReference type="PANTHER" id="PTHR31328">
    <property type="entry name" value="BIOGENESIS OF LYSOSOME-RELATED ORGANELLES COMPLEX 1 SUBUNIT 6"/>
    <property type="match status" value="1"/>
</dbReference>
<dbReference type="GO" id="GO:0030133">
    <property type="term" value="C:transport vesicle"/>
    <property type="evidence" value="ECO:0007669"/>
    <property type="project" value="TreeGrafter"/>
</dbReference>
<feature type="compositionally biased region" description="Polar residues" evidence="1">
    <location>
        <begin position="19"/>
        <end position="28"/>
    </location>
</feature>
<dbReference type="GO" id="GO:0031083">
    <property type="term" value="C:BLOC-1 complex"/>
    <property type="evidence" value="ECO:0007669"/>
    <property type="project" value="TreeGrafter"/>
</dbReference>
<proteinExistence type="predicted"/>
<evidence type="ECO:0000256" key="1">
    <source>
        <dbReference type="SAM" id="MobiDB-lite"/>
    </source>
</evidence>
<reference evidence="2" key="1">
    <citation type="submission" date="2021-06" db="EMBL/GenBank/DDBJ databases">
        <authorList>
            <person name="Kallberg Y."/>
            <person name="Tangrot J."/>
            <person name="Rosling A."/>
        </authorList>
    </citation>
    <scope>NUCLEOTIDE SEQUENCE</scope>
    <source>
        <strain evidence="2">BR232B</strain>
    </source>
</reference>
<dbReference type="PANTHER" id="PTHR31328:SF2">
    <property type="entry name" value="BIOGENESIS OF LYSOSOME-RELATED ORGANELLES COMPLEX 1 SUBUNIT 6"/>
    <property type="match status" value="1"/>
</dbReference>